<name>A0ABX5QH05_9MICO</name>
<evidence type="ECO:0000313" key="1">
    <source>
        <dbReference type="EMBL" id="QAB18310.1"/>
    </source>
</evidence>
<sequence>MSERESRWWPRLLGVVVAVVLLGGAAEVALRLIVPDTIRGAARVGLRLTVDHPVEVSMGGSALLNAFRGGVGDVTVTVPDAPLIEGVKADATVHASLVPFNPMVGEIRDASVSLRVDRDQLGPVVNLVTQGVAQTGEVRDGSLVVGRSIEIFGQEVPLSASLGVAVAGAGEIEIEPRGVTAAGLDLSTEQLAQAAGGLLDPLLQPQVLCVRDQLPRGVALTGITLSSTGSATISADLAPGIVSDERERLNGSCSEE</sequence>
<keyword evidence="2" id="KW-1185">Reference proteome</keyword>
<accession>A0ABX5QH05</accession>
<dbReference type="RefSeq" id="WP_128387202.1">
    <property type="nucleotide sequence ID" value="NZ_CP035037.1"/>
</dbReference>
<dbReference type="Proteomes" id="UP000285768">
    <property type="component" value="Chromosome"/>
</dbReference>
<evidence type="ECO:0000313" key="2">
    <source>
        <dbReference type="Proteomes" id="UP000285768"/>
    </source>
</evidence>
<reference evidence="1 2" key="1">
    <citation type="submission" date="2019-01" db="EMBL/GenBank/DDBJ databases">
        <title>Leucobacter muris sp. nov. isolated from the nose of a laboratory mouse.</title>
        <authorList>
            <person name="Benga L."/>
            <person name="Sproeer C."/>
            <person name="Schumann P."/>
            <person name="Verbarg S."/>
            <person name="Bunk B."/>
            <person name="Engelhardt E."/>
            <person name="Benten P.M."/>
            <person name="Sager M."/>
        </authorList>
    </citation>
    <scope>NUCLEOTIDE SEQUENCE [LARGE SCALE GENOMIC DNA]</scope>
    <source>
        <strain evidence="1 2">DSM 101948</strain>
    </source>
</reference>
<organism evidence="1 2">
    <name type="scientific">Leucobacter muris</name>
    <dbReference type="NCBI Taxonomy" id="1935379"/>
    <lineage>
        <taxon>Bacteria</taxon>
        <taxon>Bacillati</taxon>
        <taxon>Actinomycetota</taxon>
        <taxon>Actinomycetes</taxon>
        <taxon>Micrococcales</taxon>
        <taxon>Microbacteriaceae</taxon>
        <taxon>Leucobacter</taxon>
    </lineage>
</organism>
<gene>
    <name evidence="1" type="ORF">Leucomu_10620</name>
</gene>
<evidence type="ECO:0008006" key="3">
    <source>
        <dbReference type="Google" id="ProtNLM"/>
    </source>
</evidence>
<protein>
    <recommendedName>
        <fullName evidence="3">DUF2993 domain-containing protein</fullName>
    </recommendedName>
</protein>
<dbReference type="EMBL" id="CP035037">
    <property type="protein sequence ID" value="QAB18310.1"/>
    <property type="molecule type" value="Genomic_DNA"/>
</dbReference>
<proteinExistence type="predicted"/>